<feature type="binding site" evidence="7">
    <location>
        <position position="160"/>
    </location>
    <ligand>
        <name>Fe cation</name>
        <dbReference type="ChEBI" id="CHEBI:24875"/>
    </ligand>
</feature>
<comment type="cofactor">
    <cofactor evidence="7">
        <name>Fe(2+)</name>
        <dbReference type="ChEBI" id="CHEBI:29033"/>
    </cofactor>
    <text evidence="7">Binds 1 Fe(2+) ion per subunit.</text>
</comment>
<evidence type="ECO:0000256" key="5">
    <source>
        <dbReference type="ARBA" id="ARBA00023002"/>
    </source>
</evidence>
<gene>
    <name evidence="9" type="ORF">VPARA_25840</name>
</gene>
<dbReference type="InterPro" id="IPR023550">
    <property type="entry name" value="PKHD_hydroxylase"/>
</dbReference>
<feature type="binding site" evidence="7">
    <location>
        <position position="97"/>
    </location>
    <ligand>
        <name>Fe cation</name>
        <dbReference type="ChEBI" id="CHEBI:24875"/>
    </ligand>
</feature>
<sequence length="228" mass="25728">MLLHIKQVLTSEELREARGILADAPWGDGRITAGSQSAHAKNNEQLREDCDETRALQKLLLRGLERHQLFFSAALPKQISPPLFNRYGGASNSFGNHVDSAVRFLRDGSGRVRTDISCTLFLAEPGEYDGGELVIEDTFGVQRVKLPAGDMVLYPGTSVHRVLPVTRGYRTASYFWIQSMVRGDEQRRLLFEMDNHLRHLRTQYGETDAGVIGLTSTYHNLLRMWLDV</sequence>
<dbReference type="Gene3D" id="2.60.120.620">
    <property type="entry name" value="q2cbj1_9rhob like domain"/>
    <property type="match status" value="1"/>
</dbReference>
<dbReference type="NCBIfam" id="NF003974">
    <property type="entry name" value="PRK05467.1-3"/>
    <property type="match status" value="1"/>
</dbReference>
<dbReference type="RefSeq" id="WP_047784804.1">
    <property type="nucleotide sequence ID" value="NZ_JZWI01000012.1"/>
</dbReference>
<protein>
    <submittedName>
        <fullName evidence="9">PKHD-type hydroxylase</fullName>
        <ecNumber evidence="9">1.14.11.-</ecNumber>
    </submittedName>
</protein>
<evidence type="ECO:0000313" key="9">
    <source>
        <dbReference type="EMBL" id="KLN56278.1"/>
    </source>
</evidence>
<dbReference type="EMBL" id="JZWI01000012">
    <property type="protein sequence ID" value="KLN56278.1"/>
    <property type="molecule type" value="Genomic_DNA"/>
</dbReference>
<dbReference type="GO" id="GO:0005506">
    <property type="term" value="F:iron ion binding"/>
    <property type="evidence" value="ECO:0007669"/>
    <property type="project" value="UniProtKB-UniRule"/>
</dbReference>
<dbReference type="InterPro" id="IPR006620">
    <property type="entry name" value="Pro_4_hyd_alph"/>
</dbReference>
<dbReference type="GO" id="GO:0006879">
    <property type="term" value="P:intracellular iron ion homeostasis"/>
    <property type="evidence" value="ECO:0007669"/>
    <property type="project" value="TreeGrafter"/>
</dbReference>
<evidence type="ECO:0000256" key="1">
    <source>
        <dbReference type="ARBA" id="ARBA00001961"/>
    </source>
</evidence>
<evidence type="ECO:0000256" key="2">
    <source>
        <dbReference type="ARBA" id="ARBA00022723"/>
    </source>
</evidence>
<evidence type="ECO:0000256" key="3">
    <source>
        <dbReference type="ARBA" id="ARBA00022896"/>
    </source>
</evidence>
<evidence type="ECO:0000256" key="4">
    <source>
        <dbReference type="ARBA" id="ARBA00022964"/>
    </source>
</evidence>
<keyword evidence="10" id="KW-1185">Reference proteome</keyword>
<evidence type="ECO:0000256" key="6">
    <source>
        <dbReference type="ARBA" id="ARBA00023004"/>
    </source>
</evidence>
<dbReference type="GO" id="GO:0031418">
    <property type="term" value="F:L-ascorbic acid binding"/>
    <property type="evidence" value="ECO:0007669"/>
    <property type="project" value="UniProtKB-KW"/>
</dbReference>
<feature type="binding site" evidence="7">
    <location>
        <position position="170"/>
    </location>
    <ligand>
        <name>2-oxoglutarate</name>
        <dbReference type="ChEBI" id="CHEBI:16810"/>
    </ligand>
</feature>
<keyword evidence="6 7" id="KW-0408">Iron</keyword>
<dbReference type="PROSITE" id="PS51471">
    <property type="entry name" value="FE2OG_OXY"/>
    <property type="match status" value="1"/>
</dbReference>
<dbReference type="PATRIC" id="fig|34073.19.peg.2653"/>
<keyword evidence="3 7" id="KW-0847">Vitamin C</keyword>
<accession>A0A0H2M1G7</accession>
<organism evidence="9 10">
    <name type="scientific">Variovorax paradoxus</name>
    <dbReference type="NCBI Taxonomy" id="34073"/>
    <lineage>
        <taxon>Bacteria</taxon>
        <taxon>Pseudomonadati</taxon>
        <taxon>Pseudomonadota</taxon>
        <taxon>Betaproteobacteria</taxon>
        <taxon>Burkholderiales</taxon>
        <taxon>Comamonadaceae</taxon>
        <taxon>Variovorax</taxon>
    </lineage>
</organism>
<dbReference type="GO" id="GO:0016706">
    <property type="term" value="F:2-oxoglutarate-dependent dioxygenase activity"/>
    <property type="evidence" value="ECO:0007669"/>
    <property type="project" value="UniProtKB-UniRule"/>
</dbReference>
<dbReference type="AlphaFoldDB" id="A0A0H2M1G7"/>
<dbReference type="Pfam" id="PF18331">
    <property type="entry name" value="PKHD_C"/>
    <property type="match status" value="1"/>
</dbReference>
<feature type="binding site" evidence="7">
    <location>
        <position position="99"/>
    </location>
    <ligand>
        <name>Fe cation</name>
        <dbReference type="ChEBI" id="CHEBI:24875"/>
    </ligand>
</feature>
<dbReference type="HAMAP" id="MF_00657">
    <property type="entry name" value="Hydroxyl_YbiX"/>
    <property type="match status" value="1"/>
</dbReference>
<dbReference type="PANTHER" id="PTHR41536:SF1">
    <property type="entry name" value="PKHD-TYPE HYDROXYLASE YBIX"/>
    <property type="match status" value="1"/>
</dbReference>
<dbReference type="InterPro" id="IPR041097">
    <property type="entry name" value="PKHD_C"/>
</dbReference>
<dbReference type="PANTHER" id="PTHR41536">
    <property type="entry name" value="PKHD-TYPE HYDROXYLASE YBIX"/>
    <property type="match status" value="1"/>
</dbReference>
<evidence type="ECO:0000256" key="7">
    <source>
        <dbReference type="HAMAP-Rule" id="MF_00657"/>
    </source>
</evidence>
<dbReference type="Proteomes" id="UP000035170">
    <property type="component" value="Unassembled WGS sequence"/>
</dbReference>
<comment type="caution">
    <text evidence="9">The sequence shown here is derived from an EMBL/GenBank/DDBJ whole genome shotgun (WGS) entry which is preliminary data.</text>
</comment>
<reference evidence="9 10" key="1">
    <citation type="submission" date="2015-03" db="EMBL/GenBank/DDBJ databases">
        <title>Genome sequence of Variovorax paradoxus TBEA6.</title>
        <authorList>
            <person name="Poehlein A."/>
            <person name="Schuldes J."/>
            <person name="Wuebbeler J.H."/>
            <person name="Hiessl S."/>
            <person name="Steinbuechel A."/>
            <person name="Daniel R."/>
        </authorList>
    </citation>
    <scope>NUCLEOTIDE SEQUENCE [LARGE SCALE GENOMIC DNA]</scope>
    <source>
        <strain evidence="9 10">TBEA6</strain>
    </source>
</reference>
<name>A0A0H2M1G7_VARPD</name>
<dbReference type="GO" id="GO:0006974">
    <property type="term" value="P:DNA damage response"/>
    <property type="evidence" value="ECO:0007669"/>
    <property type="project" value="TreeGrafter"/>
</dbReference>
<dbReference type="InterPro" id="IPR005123">
    <property type="entry name" value="Oxoglu/Fe-dep_dioxygenase_dom"/>
</dbReference>
<keyword evidence="2 7" id="KW-0479">Metal-binding</keyword>
<feature type="domain" description="Fe2OG dioxygenase" evidence="8">
    <location>
        <begin position="78"/>
        <end position="179"/>
    </location>
</feature>
<keyword evidence="5 7" id="KW-0560">Oxidoreductase</keyword>
<dbReference type="SMART" id="SM00702">
    <property type="entry name" value="P4Hc"/>
    <property type="match status" value="1"/>
</dbReference>
<keyword evidence="4 7" id="KW-0223">Dioxygenase</keyword>
<evidence type="ECO:0000259" key="8">
    <source>
        <dbReference type="PROSITE" id="PS51471"/>
    </source>
</evidence>
<dbReference type="EC" id="1.14.11.-" evidence="9"/>
<proteinExistence type="inferred from homology"/>
<dbReference type="Gene3D" id="4.10.860.20">
    <property type="entry name" value="Rabenosyn, Rab binding domain"/>
    <property type="match status" value="1"/>
</dbReference>
<evidence type="ECO:0000313" key="10">
    <source>
        <dbReference type="Proteomes" id="UP000035170"/>
    </source>
</evidence>
<comment type="cofactor">
    <cofactor evidence="1 7">
        <name>L-ascorbate</name>
        <dbReference type="ChEBI" id="CHEBI:38290"/>
    </cofactor>
</comment>
<dbReference type="NCBIfam" id="NF003975">
    <property type="entry name" value="PRK05467.1-4"/>
    <property type="match status" value="1"/>
</dbReference>